<sequence length="218" mass="23571">MKDSKRCDWIRNSRRKVSSPKESRIPGKRHGLRLQWAGPPGRAAPPGPPTGPCAPGGSLPRRPLPPGRPRVRAVPPPTPRTEPAFSQSWKCRSSGSLPSAVTELPGGRGEGGLTEAAGSGRAPAAEAGRVVRTAGRVMEVFSSYVFRDLSYNKIQTIERRTCEPLPFLQFINLGCNLLTELSFGTSRPGMECSFSTSRSVGCTPLQLRNSVISHDTRK</sequence>
<dbReference type="InterPro" id="IPR015753">
    <property type="entry name" value="LRRC37"/>
</dbReference>
<evidence type="ECO:0000256" key="1">
    <source>
        <dbReference type="SAM" id="MobiDB-lite"/>
    </source>
</evidence>
<dbReference type="KEGG" id="dle:111170850"/>
<dbReference type="PANTHER" id="PTHR23045">
    <property type="entry name" value="LEUCINE-RICH REPEAT-CONTAINING PROTEIN 37A"/>
    <property type="match status" value="1"/>
</dbReference>
<accession>A0A2Y9MIY5</accession>
<feature type="compositionally biased region" description="Polar residues" evidence="1">
    <location>
        <begin position="84"/>
        <end position="99"/>
    </location>
</feature>
<feature type="compositionally biased region" description="Pro residues" evidence="1">
    <location>
        <begin position="62"/>
        <end position="80"/>
    </location>
</feature>
<feature type="compositionally biased region" description="Pro residues" evidence="1">
    <location>
        <begin position="42"/>
        <end position="52"/>
    </location>
</feature>
<dbReference type="InParanoid" id="A0A2Y9MIY5"/>
<name>A0A2Y9MIY5_DELLE</name>
<dbReference type="Proteomes" id="UP000248483">
    <property type="component" value="Unplaced"/>
</dbReference>
<dbReference type="GeneID" id="111170850"/>
<dbReference type="AlphaFoldDB" id="A0A2Y9MIY5"/>
<reference evidence="3" key="1">
    <citation type="submission" date="2025-08" db="UniProtKB">
        <authorList>
            <consortium name="RefSeq"/>
        </authorList>
    </citation>
    <scope>IDENTIFICATION</scope>
    <source>
        <tissue evidence="3">Blood</tissue>
    </source>
</reference>
<dbReference type="STRING" id="9749.A0A2Y9MIY5"/>
<protein>
    <submittedName>
        <fullName evidence="3">Ectodysplasin-A-like</fullName>
    </submittedName>
</protein>
<proteinExistence type="predicted"/>
<feature type="region of interest" description="Disordered" evidence="1">
    <location>
        <begin position="1"/>
        <end position="123"/>
    </location>
</feature>
<evidence type="ECO:0000313" key="2">
    <source>
        <dbReference type="Proteomes" id="UP000248483"/>
    </source>
</evidence>
<keyword evidence="2" id="KW-1185">Reference proteome</keyword>
<gene>
    <name evidence="3" type="primary">LOC111170850</name>
</gene>
<evidence type="ECO:0000313" key="3">
    <source>
        <dbReference type="RefSeq" id="XP_022422134.1"/>
    </source>
</evidence>
<organism evidence="2 3">
    <name type="scientific">Delphinapterus leucas</name>
    <name type="common">Beluga whale</name>
    <dbReference type="NCBI Taxonomy" id="9749"/>
    <lineage>
        <taxon>Eukaryota</taxon>
        <taxon>Metazoa</taxon>
        <taxon>Chordata</taxon>
        <taxon>Craniata</taxon>
        <taxon>Vertebrata</taxon>
        <taxon>Euteleostomi</taxon>
        <taxon>Mammalia</taxon>
        <taxon>Eutheria</taxon>
        <taxon>Laurasiatheria</taxon>
        <taxon>Artiodactyla</taxon>
        <taxon>Whippomorpha</taxon>
        <taxon>Cetacea</taxon>
        <taxon>Odontoceti</taxon>
        <taxon>Monodontidae</taxon>
        <taxon>Delphinapterus</taxon>
    </lineage>
</organism>
<dbReference type="RefSeq" id="XP_022422134.1">
    <property type="nucleotide sequence ID" value="XM_022566426.2"/>
</dbReference>
<feature type="compositionally biased region" description="Basic and acidic residues" evidence="1">
    <location>
        <begin position="1"/>
        <end position="11"/>
    </location>
</feature>
<dbReference type="PANTHER" id="PTHR23045:SF9">
    <property type="entry name" value="LEUCINE RICH REPEAT CONTAINING 37A-RELATED"/>
    <property type="match status" value="1"/>
</dbReference>